<organism evidence="1 2">
    <name type="scientific">Pseudidiomarina maritima</name>
    <dbReference type="NCBI Taxonomy" id="519453"/>
    <lineage>
        <taxon>Bacteria</taxon>
        <taxon>Pseudomonadati</taxon>
        <taxon>Pseudomonadota</taxon>
        <taxon>Gammaproteobacteria</taxon>
        <taxon>Alteromonadales</taxon>
        <taxon>Idiomarinaceae</taxon>
        <taxon>Pseudidiomarina</taxon>
    </lineage>
</organism>
<sequence length="118" mass="13282">MTNQNFNTSQKNALAALGLPLWQRRQSPSTNETVTSVAYCYRLGQWLLQLSERLPVKHPQWLVDLSLTLGQPSSALAEIPQSNQQQWDPAFTLNLGVVTNVDAATKARIWQQIQNHLS</sequence>
<name>A0A1I6I2V4_9GAMM</name>
<accession>A0A1I6I2V4</accession>
<dbReference type="RefSeq" id="WP_092858766.1">
    <property type="nucleotide sequence ID" value="NZ_FOYU01000005.1"/>
</dbReference>
<protein>
    <recommendedName>
        <fullName evidence="3">DNA polymerase III subunit psi</fullName>
    </recommendedName>
</protein>
<proteinExistence type="predicted"/>
<dbReference type="Proteomes" id="UP000199424">
    <property type="component" value="Unassembled WGS sequence"/>
</dbReference>
<dbReference type="AlphaFoldDB" id="A0A1I6I2V4"/>
<evidence type="ECO:0008006" key="3">
    <source>
        <dbReference type="Google" id="ProtNLM"/>
    </source>
</evidence>
<reference evidence="2" key="1">
    <citation type="submission" date="2016-10" db="EMBL/GenBank/DDBJ databases">
        <authorList>
            <person name="Varghese N."/>
            <person name="Submissions S."/>
        </authorList>
    </citation>
    <scope>NUCLEOTIDE SEQUENCE [LARGE SCALE GENOMIC DNA]</scope>
    <source>
        <strain evidence="2">CGMCC 1.7285</strain>
    </source>
</reference>
<evidence type="ECO:0000313" key="1">
    <source>
        <dbReference type="EMBL" id="SFR61017.1"/>
    </source>
</evidence>
<keyword evidence="2" id="KW-1185">Reference proteome</keyword>
<gene>
    <name evidence="1" type="ORF">SAMN04488070_2331</name>
</gene>
<dbReference type="EMBL" id="FOYU01000005">
    <property type="protein sequence ID" value="SFR61017.1"/>
    <property type="molecule type" value="Genomic_DNA"/>
</dbReference>
<evidence type="ECO:0000313" key="2">
    <source>
        <dbReference type="Proteomes" id="UP000199424"/>
    </source>
</evidence>